<dbReference type="OrthoDB" id="2038700at2"/>
<dbReference type="CDD" id="cd00093">
    <property type="entry name" value="HTH_XRE"/>
    <property type="match status" value="1"/>
</dbReference>
<dbReference type="GO" id="GO:0003677">
    <property type="term" value="F:DNA binding"/>
    <property type="evidence" value="ECO:0007669"/>
    <property type="project" value="UniProtKB-KW"/>
</dbReference>
<protein>
    <submittedName>
        <fullName evidence="3">XRE family transcriptional regulator</fullName>
    </submittedName>
</protein>
<dbReference type="Proteomes" id="UP000325517">
    <property type="component" value="Chromosome"/>
</dbReference>
<dbReference type="Gene3D" id="1.10.260.40">
    <property type="entry name" value="lambda repressor-like DNA-binding domains"/>
    <property type="match status" value="1"/>
</dbReference>
<proteinExistence type="predicted"/>
<dbReference type="InterPro" id="IPR001387">
    <property type="entry name" value="Cro/C1-type_HTH"/>
</dbReference>
<dbReference type="SMART" id="SM00530">
    <property type="entry name" value="HTH_XRE"/>
    <property type="match status" value="1"/>
</dbReference>
<dbReference type="GO" id="GO:0005829">
    <property type="term" value="C:cytosol"/>
    <property type="evidence" value="ECO:0007669"/>
    <property type="project" value="TreeGrafter"/>
</dbReference>
<dbReference type="PANTHER" id="PTHR46797">
    <property type="entry name" value="HTH-TYPE TRANSCRIPTIONAL REGULATOR"/>
    <property type="match status" value="1"/>
</dbReference>
<dbReference type="PROSITE" id="PS50943">
    <property type="entry name" value="HTH_CROC1"/>
    <property type="match status" value="1"/>
</dbReference>
<dbReference type="GO" id="GO:0003700">
    <property type="term" value="F:DNA-binding transcription factor activity"/>
    <property type="evidence" value="ECO:0007669"/>
    <property type="project" value="TreeGrafter"/>
</dbReference>
<evidence type="ECO:0000259" key="2">
    <source>
        <dbReference type="PROSITE" id="PS50943"/>
    </source>
</evidence>
<accession>A0A5J6SQZ3</accession>
<dbReference type="InterPro" id="IPR010982">
    <property type="entry name" value="Lambda_DNA-bd_dom_sf"/>
</dbReference>
<dbReference type="EMBL" id="CP031223">
    <property type="protein sequence ID" value="QFF99923.1"/>
    <property type="molecule type" value="Genomic_DNA"/>
</dbReference>
<dbReference type="AlphaFoldDB" id="A0A5J6SQZ3"/>
<evidence type="ECO:0000313" key="4">
    <source>
        <dbReference type="Proteomes" id="UP000325517"/>
    </source>
</evidence>
<keyword evidence="4" id="KW-1185">Reference proteome</keyword>
<dbReference type="Pfam" id="PF01381">
    <property type="entry name" value="HTH_3"/>
    <property type="match status" value="1"/>
</dbReference>
<keyword evidence="1" id="KW-0238">DNA-binding</keyword>
<feature type="domain" description="HTH cro/C1-type" evidence="2">
    <location>
        <begin position="28"/>
        <end position="82"/>
    </location>
</feature>
<dbReference type="KEGG" id="psyo:PB01_14440"/>
<evidence type="ECO:0000256" key="1">
    <source>
        <dbReference type="ARBA" id="ARBA00023125"/>
    </source>
</evidence>
<organism evidence="3 4">
    <name type="scientific">Psychrobacillus glaciei</name>
    <dbReference type="NCBI Taxonomy" id="2283160"/>
    <lineage>
        <taxon>Bacteria</taxon>
        <taxon>Bacillati</taxon>
        <taxon>Bacillota</taxon>
        <taxon>Bacilli</taxon>
        <taxon>Bacillales</taxon>
        <taxon>Bacillaceae</taxon>
        <taxon>Psychrobacillus</taxon>
    </lineage>
</organism>
<gene>
    <name evidence="3" type="ORF">PB01_14440</name>
</gene>
<dbReference type="PANTHER" id="PTHR46797:SF1">
    <property type="entry name" value="METHYLPHOSPHONATE SYNTHASE"/>
    <property type="match status" value="1"/>
</dbReference>
<reference evidence="3 4" key="1">
    <citation type="submission" date="2018-07" db="EMBL/GenBank/DDBJ databases">
        <title>Complete genome sequence of Psychrobacillus sp. PB01, isolated from iceberg, and comparative genome analysis of Psychrobacillus strains.</title>
        <authorList>
            <person name="Lee P.C."/>
        </authorList>
    </citation>
    <scope>NUCLEOTIDE SEQUENCE [LARGE SCALE GENOMIC DNA]</scope>
    <source>
        <strain evidence="3 4">PB01</strain>
    </source>
</reference>
<name>A0A5J6SQZ3_9BACI</name>
<evidence type="ECO:0000313" key="3">
    <source>
        <dbReference type="EMBL" id="QFF99923.1"/>
    </source>
</evidence>
<dbReference type="InterPro" id="IPR050807">
    <property type="entry name" value="TransReg_Diox_bact_type"/>
</dbReference>
<sequence length="86" mass="9773">MSTFEEIKEDLKETDGELYAKLELVGDLTEERTGRKMSQRELSELSGVAQKTISRIENGVDIPSFSTLYKLAEALGYRLKIVMEKD</sequence>
<dbReference type="SUPFAM" id="SSF47413">
    <property type="entry name" value="lambda repressor-like DNA-binding domains"/>
    <property type="match status" value="1"/>
</dbReference>
<dbReference type="RefSeq" id="WP_151700822.1">
    <property type="nucleotide sequence ID" value="NZ_CP031223.1"/>
</dbReference>